<dbReference type="Proteomes" id="UP000187485">
    <property type="component" value="Unassembled WGS sequence"/>
</dbReference>
<protein>
    <recommendedName>
        <fullName evidence="3">Glycosyl transferase family 1 domain-containing protein</fullName>
    </recommendedName>
</protein>
<dbReference type="RefSeq" id="WP_075859080.1">
    <property type="nucleotide sequence ID" value="NZ_BDJK01000015.1"/>
</dbReference>
<dbReference type="STRING" id="870242.cpu_11110"/>
<sequence length="345" mass="40003">MNKIYANLKFTILTSTINSKEFNARWNDDKFYLFKKAKTVLKNNTIRTLIRKMIEKKVFKLGGHSAVTRSLLDGLSKINNISFNYNPKSVNELNEILVVLSGVDALKQGIYFKEKGFVKFLIAGPNIVVRSNDYASVLGNENVDLCLVPSEWVKDFYIEDLPSLKEKIEIWYAGVDEEFWNPNIFKSKVKDRVLIYIKNYEKDLISEIEKILKKSNFKYQKIIYGYYDKKQYRNLLSKSLFIIFISKSESQGIALAEAWAMNVPTLVWNPGQNIIGGKPIFTSSSPYITSQTGLVFRNIEEFEQIIQNILLKLNEFSPRDWVLKNMTDKKSAELFISIIKQYLNK</sequence>
<reference evidence="2" key="1">
    <citation type="submission" date="2016-12" db="EMBL/GenBank/DDBJ databases">
        <title>Draft Genome Sequences od Carboxydothermus pertinax and islandicus, Hydrogenogenic Carboxydotrophic Bacteria.</title>
        <authorList>
            <person name="Fukuyama Y."/>
            <person name="Ohmae K."/>
            <person name="Yoneda Y."/>
            <person name="Yoshida T."/>
            <person name="Sako Y."/>
        </authorList>
    </citation>
    <scope>NUCLEOTIDE SEQUENCE [LARGE SCALE GENOMIC DNA]</scope>
    <source>
        <strain evidence="2">Ug1</strain>
    </source>
</reference>
<name>A0A1L8CUM3_9THEO</name>
<dbReference type="SUPFAM" id="SSF53756">
    <property type="entry name" value="UDP-Glycosyltransferase/glycogen phosphorylase"/>
    <property type="match status" value="1"/>
</dbReference>
<accession>A0A1L8CUM3</accession>
<gene>
    <name evidence="1" type="ORF">cpu_11110</name>
</gene>
<comment type="caution">
    <text evidence="1">The sequence shown here is derived from an EMBL/GenBank/DDBJ whole genome shotgun (WGS) entry which is preliminary data.</text>
</comment>
<keyword evidence="2" id="KW-1185">Reference proteome</keyword>
<dbReference type="Gene3D" id="3.40.50.2000">
    <property type="entry name" value="Glycogen Phosphorylase B"/>
    <property type="match status" value="1"/>
</dbReference>
<dbReference type="EMBL" id="BDJK01000015">
    <property type="protein sequence ID" value="GAV22601.1"/>
    <property type="molecule type" value="Genomic_DNA"/>
</dbReference>
<dbReference type="AlphaFoldDB" id="A0A1L8CUM3"/>
<evidence type="ECO:0000313" key="2">
    <source>
        <dbReference type="Proteomes" id="UP000187485"/>
    </source>
</evidence>
<organism evidence="1 2">
    <name type="scientific">Carboxydothermus pertinax</name>
    <dbReference type="NCBI Taxonomy" id="870242"/>
    <lineage>
        <taxon>Bacteria</taxon>
        <taxon>Bacillati</taxon>
        <taxon>Bacillota</taxon>
        <taxon>Clostridia</taxon>
        <taxon>Thermoanaerobacterales</taxon>
        <taxon>Thermoanaerobacteraceae</taxon>
        <taxon>Carboxydothermus</taxon>
    </lineage>
</organism>
<evidence type="ECO:0000313" key="1">
    <source>
        <dbReference type="EMBL" id="GAV22601.1"/>
    </source>
</evidence>
<proteinExistence type="predicted"/>
<evidence type="ECO:0008006" key="3">
    <source>
        <dbReference type="Google" id="ProtNLM"/>
    </source>
</evidence>
<dbReference type="OrthoDB" id="9815550at2"/>